<dbReference type="Proteomes" id="UP001064782">
    <property type="component" value="Unassembled WGS sequence"/>
</dbReference>
<dbReference type="InterPro" id="IPR050509">
    <property type="entry name" value="CoA-transferase_III"/>
</dbReference>
<sequence>MVQLPPTGVAPTGLPPLTGVRVLDLSALGPGPFCSMLLADFGADVVAVERPGDPHPFDPAKSLSRGKRSVVVDLRATRGPEVIARLADSADVLLESNRPGTMERYGLGPDPLCERNPRLIYTRLTGWGQDGPYRDKAGHDINYAAIAGTLGVIGDEQPVPPLAMLGDLAGGSLFAALGIVMALYERTVTGRGQVIDAAITDGSALLNLTNLAEFNAGIWAGRGRHILSGKAPFYGPYACADGRYFAVGAIEPKFYANFLAALGIQDADSSAQLDPARWAQLREEIAAVFATKPRAHWTAVFADVDGCGAPVLELDELADDPHLRARSTIVTEPDGSVTASPAPRLSRTPGRTGPAPRAKGADTRDVLRESGFSDEEVSSLLAERAVAAPD</sequence>
<name>A0A9P3Q4P4_9MYCO</name>
<dbReference type="AlphaFoldDB" id="A0A9P3Q4P4"/>
<feature type="region of interest" description="Disordered" evidence="1">
    <location>
        <begin position="332"/>
        <end position="375"/>
    </location>
</feature>
<dbReference type="InterPro" id="IPR023606">
    <property type="entry name" value="CoA-Trfase_III_dom_1_sf"/>
</dbReference>
<dbReference type="EMBL" id="BRXE01000001">
    <property type="protein sequence ID" value="GLB80989.1"/>
    <property type="molecule type" value="Genomic_DNA"/>
</dbReference>
<dbReference type="Gene3D" id="3.40.50.10540">
    <property type="entry name" value="Crotonobetainyl-coa:carnitine coa-transferase, domain 1"/>
    <property type="match status" value="1"/>
</dbReference>
<dbReference type="RefSeq" id="WP_289624745.1">
    <property type="nucleotide sequence ID" value="NZ_BRXE01000001.1"/>
</dbReference>
<gene>
    <name evidence="3" type="ORF">Mkiyose1413_06760</name>
    <name evidence="2" type="ORF">SRL2020028_02450</name>
</gene>
<comment type="caution">
    <text evidence="3">The sequence shown here is derived from an EMBL/GenBank/DDBJ whole genome shotgun (WGS) entry which is preliminary data.</text>
</comment>
<dbReference type="SUPFAM" id="SSF89796">
    <property type="entry name" value="CoA-transferase family III (CaiB/BaiF)"/>
    <property type="match status" value="1"/>
</dbReference>
<evidence type="ECO:0000256" key="1">
    <source>
        <dbReference type="SAM" id="MobiDB-lite"/>
    </source>
</evidence>
<organism evidence="3 4">
    <name type="scientific">Mycobacterium kiyosense</name>
    <dbReference type="NCBI Taxonomy" id="2871094"/>
    <lineage>
        <taxon>Bacteria</taxon>
        <taxon>Bacillati</taxon>
        <taxon>Actinomycetota</taxon>
        <taxon>Actinomycetes</taxon>
        <taxon>Mycobacteriales</taxon>
        <taxon>Mycobacteriaceae</taxon>
        <taxon>Mycobacterium</taxon>
    </lineage>
</organism>
<dbReference type="InterPro" id="IPR003673">
    <property type="entry name" value="CoA-Trfase_fam_III"/>
</dbReference>
<feature type="compositionally biased region" description="Basic and acidic residues" evidence="1">
    <location>
        <begin position="359"/>
        <end position="368"/>
    </location>
</feature>
<dbReference type="Proteomes" id="UP001165663">
    <property type="component" value="Unassembled WGS sequence"/>
</dbReference>
<dbReference type="GO" id="GO:0016740">
    <property type="term" value="F:transferase activity"/>
    <property type="evidence" value="ECO:0007669"/>
    <property type="project" value="UniProtKB-KW"/>
</dbReference>
<dbReference type="Gene3D" id="3.30.1540.10">
    <property type="entry name" value="formyl-coa transferase, domain 3"/>
    <property type="match status" value="1"/>
</dbReference>
<protein>
    <submittedName>
        <fullName evidence="3">CoA transferase</fullName>
    </submittedName>
</protein>
<evidence type="ECO:0000313" key="3">
    <source>
        <dbReference type="EMBL" id="GLD28793.1"/>
    </source>
</evidence>
<evidence type="ECO:0000313" key="2">
    <source>
        <dbReference type="EMBL" id="GLB80989.1"/>
    </source>
</evidence>
<proteinExistence type="predicted"/>
<keyword evidence="4" id="KW-1185">Reference proteome</keyword>
<dbReference type="PANTHER" id="PTHR48228:SF5">
    <property type="entry name" value="ALPHA-METHYLACYL-COA RACEMASE"/>
    <property type="match status" value="1"/>
</dbReference>
<evidence type="ECO:0000313" key="4">
    <source>
        <dbReference type="Proteomes" id="UP001064782"/>
    </source>
</evidence>
<dbReference type="GeneID" id="83627322"/>
<reference evidence="3" key="1">
    <citation type="submission" date="2022-08" db="EMBL/GenBank/DDBJ databases">
        <title>Mycobacterium kiyosense sp. nov., scotochromogenic slow-glowing species isolated from respiratory specimens.</title>
        <authorList>
            <person name="Fukano H."/>
            <person name="Kazumi Y."/>
            <person name="Sakagami N."/>
            <person name="Ato M."/>
            <person name="Mitarai S."/>
            <person name="Hoshino Y."/>
        </authorList>
    </citation>
    <scope>NUCLEOTIDE SEQUENCE</scope>
    <source>
        <strain evidence="3">1413</strain>
        <strain evidence="2">SRL2020-028</strain>
    </source>
</reference>
<accession>A0A9P3Q4P4</accession>
<keyword evidence="3" id="KW-0808">Transferase</keyword>
<dbReference type="EMBL" id="BRZI01000002">
    <property type="protein sequence ID" value="GLD28793.1"/>
    <property type="molecule type" value="Genomic_DNA"/>
</dbReference>
<dbReference type="Pfam" id="PF02515">
    <property type="entry name" value="CoA_transf_3"/>
    <property type="match status" value="1"/>
</dbReference>
<dbReference type="PANTHER" id="PTHR48228">
    <property type="entry name" value="SUCCINYL-COA--D-CITRAMALATE COA-TRANSFERASE"/>
    <property type="match status" value="1"/>
</dbReference>
<dbReference type="InterPro" id="IPR044855">
    <property type="entry name" value="CoA-Trfase_III_dom3_sf"/>
</dbReference>